<reference evidence="1 2" key="1">
    <citation type="journal article" date="2018" name="Microbiome">
        <title>Fine metagenomic profile of the Mediterranean stratified and mixed water columns revealed by assembly and recruitment.</title>
        <authorList>
            <person name="Haro-Moreno J.M."/>
            <person name="Lopez-Perez M."/>
            <person name="De La Torre J.R."/>
            <person name="Picazo A."/>
            <person name="Camacho A."/>
            <person name="Rodriguez-Valera F."/>
        </authorList>
    </citation>
    <scope>NUCLEOTIDE SEQUENCE [LARGE SCALE GENOMIC DNA]</scope>
    <source>
        <strain evidence="1">MED-G55</strain>
    </source>
</reference>
<gene>
    <name evidence="1" type="ORF">DBW69_00115</name>
</gene>
<dbReference type="Pfam" id="PF12100">
    <property type="entry name" value="DUF3576"/>
    <property type="match status" value="1"/>
</dbReference>
<organism evidence="1 2">
    <name type="scientific">PS1 clade bacterium</name>
    <dbReference type="NCBI Taxonomy" id="2175152"/>
    <lineage>
        <taxon>Bacteria</taxon>
        <taxon>Pseudomonadati</taxon>
        <taxon>Pseudomonadota</taxon>
        <taxon>Alphaproteobacteria</taxon>
        <taxon>PS1 clade</taxon>
    </lineage>
</organism>
<name>A0A368E2Q1_9PROT</name>
<evidence type="ECO:0000313" key="2">
    <source>
        <dbReference type="Proteomes" id="UP000252132"/>
    </source>
</evidence>
<proteinExistence type="predicted"/>
<dbReference type="Proteomes" id="UP000252132">
    <property type="component" value="Unassembled WGS sequence"/>
</dbReference>
<sequence length="183" mass="20219">MTRKTFRPDNKPIPTTVALLKQTLLVLLITGFVAGCGAFKLERPAKPVEEKSKFSFGLGIFGGGNTSQTLNSEQELGVNGFIWQATLDALSFMPMTSADPIGGIVITDWYQSRSAPKERFKVTVYILDKSLRADGIRVSAFKQELTSNGWQDVTMSPEVAIKLENAILSRARELHILTLETRN</sequence>
<dbReference type="EMBL" id="QOQF01000001">
    <property type="protein sequence ID" value="RCL78382.1"/>
    <property type="molecule type" value="Genomic_DNA"/>
</dbReference>
<dbReference type="InterPro" id="IPR021959">
    <property type="entry name" value="DUF3576"/>
</dbReference>
<dbReference type="AlphaFoldDB" id="A0A368E2Q1"/>
<comment type="caution">
    <text evidence="1">The sequence shown here is derived from an EMBL/GenBank/DDBJ whole genome shotgun (WGS) entry which is preliminary data.</text>
</comment>
<protein>
    <submittedName>
        <fullName evidence="1">DUF3576 domain-containing protein</fullName>
    </submittedName>
</protein>
<evidence type="ECO:0000313" key="1">
    <source>
        <dbReference type="EMBL" id="RCL78382.1"/>
    </source>
</evidence>
<accession>A0A368E2Q1</accession>